<gene>
    <name evidence="1" type="ORF">CALMAC_LOCUS20949</name>
</gene>
<dbReference type="Proteomes" id="UP000410492">
    <property type="component" value="Unassembled WGS sequence"/>
</dbReference>
<protein>
    <submittedName>
        <fullName evidence="1">Uncharacterized protein</fullName>
    </submittedName>
</protein>
<sequence>MIRVTTFDLFIYLSHSLDCFTSTLSHSLYLFLLFDDCRYKVSEGEKWTKQAHVPRSGLLQDALYVRKYVIFNVIGLEK</sequence>
<dbReference type="EMBL" id="CAACVG010015374">
    <property type="protein sequence ID" value="VEN64427.1"/>
    <property type="molecule type" value="Genomic_DNA"/>
</dbReference>
<accession>A0A653DWC5</accession>
<evidence type="ECO:0000313" key="1">
    <source>
        <dbReference type="EMBL" id="VEN64427.1"/>
    </source>
</evidence>
<reference evidence="1 2" key="1">
    <citation type="submission" date="2019-01" db="EMBL/GenBank/DDBJ databases">
        <authorList>
            <person name="Sayadi A."/>
        </authorList>
    </citation>
    <scope>NUCLEOTIDE SEQUENCE [LARGE SCALE GENOMIC DNA]</scope>
</reference>
<evidence type="ECO:0000313" key="2">
    <source>
        <dbReference type="Proteomes" id="UP000410492"/>
    </source>
</evidence>
<name>A0A653DWC5_CALMS</name>
<dbReference type="AlphaFoldDB" id="A0A653DWC5"/>
<organism evidence="1 2">
    <name type="scientific">Callosobruchus maculatus</name>
    <name type="common">Southern cowpea weevil</name>
    <name type="synonym">Pulse bruchid</name>
    <dbReference type="NCBI Taxonomy" id="64391"/>
    <lineage>
        <taxon>Eukaryota</taxon>
        <taxon>Metazoa</taxon>
        <taxon>Ecdysozoa</taxon>
        <taxon>Arthropoda</taxon>
        <taxon>Hexapoda</taxon>
        <taxon>Insecta</taxon>
        <taxon>Pterygota</taxon>
        <taxon>Neoptera</taxon>
        <taxon>Endopterygota</taxon>
        <taxon>Coleoptera</taxon>
        <taxon>Polyphaga</taxon>
        <taxon>Cucujiformia</taxon>
        <taxon>Chrysomeloidea</taxon>
        <taxon>Chrysomelidae</taxon>
        <taxon>Bruchinae</taxon>
        <taxon>Bruchini</taxon>
        <taxon>Callosobruchus</taxon>
    </lineage>
</organism>
<keyword evidence="2" id="KW-1185">Reference proteome</keyword>
<proteinExistence type="predicted"/>